<feature type="compositionally biased region" description="Polar residues" evidence="1">
    <location>
        <begin position="376"/>
        <end position="393"/>
    </location>
</feature>
<dbReference type="EMBL" id="CAAHFG010000002">
    <property type="protein sequence ID" value="VGO15286.1"/>
    <property type="molecule type" value="Genomic_DNA"/>
</dbReference>
<proteinExistence type="predicted"/>
<name>A0A6C2U7B1_PONDE</name>
<feature type="region of interest" description="Disordered" evidence="1">
    <location>
        <begin position="376"/>
        <end position="405"/>
    </location>
</feature>
<dbReference type="Proteomes" id="UP000366872">
    <property type="component" value="Unassembled WGS sequence"/>
</dbReference>
<protein>
    <submittedName>
        <fullName evidence="2">Uncharacterized protein</fullName>
    </submittedName>
</protein>
<dbReference type="AlphaFoldDB" id="A0A6C2U7B1"/>
<reference evidence="2 3" key="1">
    <citation type="submission" date="2019-04" db="EMBL/GenBank/DDBJ databases">
        <authorList>
            <person name="Van Vliet M D."/>
        </authorList>
    </citation>
    <scope>NUCLEOTIDE SEQUENCE [LARGE SCALE GENOMIC DNA]</scope>
    <source>
        <strain evidence="2 3">F1</strain>
    </source>
</reference>
<accession>A0A6C2U7B1</accession>
<evidence type="ECO:0000313" key="2">
    <source>
        <dbReference type="EMBL" id="VGO15286.1"/>
    </source>
</evidence>
<evidence type="ECO:0000313" key="3">
    <source>
        <dbReference type="Proteomes" id="UP000366872"/>
    </source>
</evidence>
<organism evidence="2 3">
    <name type="scientific">Pontiella desulfatans</name>
    <dbReference type="NCBI Taxonomy" id="2750659"/>
    <lineage>
        <taxon>Bacteria</taxon>
        <taxon>Pseudomonadati</taxon>
        <taxon>Kiritimatiellota</taxon>
        <taxon>Kiritimatiellia</taxon>
        <taxon>Kiritimatiellales</taxon>
        <taxon>Pontiellaceae</taxon>
        <taxon>Pontiella</taxon>
    </lineage>
</organism>
<gene>
    <name evidence="2" type="ORF">PDESU_03868</name>
</gene>
<keyword evidence="3" id="KW-1185">Reference proteome</keyword>
<sequence>MLNVRENKMKTIKLLAILPYLVITTIASELSEPDLSLNIRCNEGEVILAGNSNTNFEYFICSSSNLTEWCVLNEHKSPTNGLSEISITKPLSNQAFFKKTVASVKDIAFVTTGNADISTGAIRKDGYSLFVVSTDNSSGEALFTTPDGSGALIAYNENGLPETLTTDKYVFYFTNWRSDSADVYCISNGIVLETCYNVPVDEALIEQAQELTADIPQTMLTLASQQNSSNLDEFQKNLSIAGTAASTGICIVSTAATIGSWGTSSGITVPVAAVSCTSAVLDITALITENRWIGRASTVWSATTAFINPGGWATATASAIGFGNSLLGEYLNGATDARDAIEEIENNYGTEFKGITFPLGLASFADRVISYNPSYSGGATPTEPTSMNEQSAIGSPDHPGGISPGSVALGSGGRIVLKFTDNYLLGSDSSAPDLYIFEVGSNVEDTFVEISSNGSTWHSVGKVYGGTSSIDIDSYGFSSSNTFSYVRLTDDPNEGGNTGTCVGADIDAVGAISSTRRN</sequence>
<evidence type="ECO:0000256" key="1">
    <source>
        <dbReference type="SAM" id="MobiDB-lite"/>
    </source>
</evidence>